<proteinExistence type="predicted"/>
<evidence type="ECO:0000313" key="3">
    <source>
        <dbReference type="Proteomes" id="UP000002318"/>
    </source>
</evidence>
<gene>
    <name evidence="2" type="ordered locus">Spirs_1603</name>
</gene>
<dbReference type="STRING" id="573413.Spirs_1603"/>
<dbReference type="EMBL" id="CP002116">
    <property type="protein sequence ID" value="ADK80730.1"/>
    <property type="molecule type" value="Genomic_DNA"/>
</dbReference>
<sequence length="54" mass="5855">MFTIIARSINLIVPVMSIIIIVNILLSSLPISIIILSIIGKFRRSSMAAGNRAC</sequence>
<dbReference type="HOGENOM" id="CLU_3048149_0_0_12"/>
<evidence type="ECO:0000256" key="1">
    <source>
        <dbReference type="SAM" id="Phobius"/>
    </source>
</evidence>
<dbReference type="KEGG" id="ssm:Spirs_1603"/>
<keyword evidence="1" id="KW-0812">Transmembrane</keyword>
<accession>E1R5W5</accession>
<keyword evidence="3" id="KW-1185">Reference proteome</keyword>
<keyword evidence="1" id="KW-1133">Transmembrane helix</keyword>
<dbReference type="RefSeq" id="WP_013254194.1">
    <property type="nucleotide sequence ID" value="NC_014364.1"/>
</dbReference>
<organism evidence="2 3">
    <name type="scientific">Sediminispirochaeta smaragdinae (strain DSM 11293 / JCM 15392 / SEBR 4228)</name>
    <name type="common">Spirochaeta smaragdinae</name>
    <dbReference type="NCBI Taxonomy" id="573413"/>
    <lineage>
        <taxon>Bacteria</taxon>
        <taxon>Pseudomonadati</taxon>
        <taxon>Spirochaetota</taxon>
        <taxon>Spirochaetia</taxon>
        <taxon>Spirochaetales</taxon>
        <taxon>Spirochaetaceae</taxon>
        <taxon>Sediminispirochaeta</taxon>
    </lineage>
</organism>
<evidence type="ECO:0000313" key="2">
    <source>
        <dbReference type="EMBL" id="ADK80730.1"/>
    </source>
</evidence>
<keyword evidence="1" id="KW-0472">Membrane</keyword>
<name>E1R5W5_SEDSS</name>
<dbReference type="Proteomes" id="UP000002318">
    <property type="component" value="Chromosome"/>
</dbReference>
<dbReference type="AlphaFoldDB" id="E1R5W5"/>
<protein>
    <submittedName>
        <fullName evidence="2">Uncharacterized protein</fullName>
    </submittedName>
</protein>
<reference evidence="2 3" key="1">
    <citation type="journal article" date="2010" name="Stand. Genomic Sci.">
        <title>Complete genome sequence of Spirochaeta smaragdinae type strain (SEBR 4228).</title>
        <authorList>
            <person name="Mavromatis K."/>
            <person name="Yasawong M."/>
            <person name="Chertkov O."/>
            <person name="Lapidus A."/>
            <person name="Lucas S."/>
            <person name="Nolan M."/>
            <person name="Del Rio T.G."/>
            <person name="Tice H."/>
            <person name="Cheng J.F."/>
            <person name="Pitluck S."/>
            <person name="Liolios K."/>
            <person name="Ivanova N."/>
            <person name="Tapia R."/>
            <person name="Han C."/>
            <person name="Bruce D."/>
            <person name="Goodwin L."/>
            <person name="Pati A."/>
            <person name="Chen A."/>
            <person name="Palaniappan K."/>
            <person name="Land M."/>
            <person name="Hauser L."/>
            <person name="Chang Y.J."/>
            <person name="Jeffries C.D."/>
            <person name="Detter J.C."/>
            <person name="Rohde M."/>
            <person name="Brambilla E."/>
            <person name="Spring S."/>
            <person name="Goker M."/>
            <person name="Sikorski J."/>
            <person name="Woyke T."/>
            <person name="Bristow J."/>
            <person name="Eisen J.A."/>
            <person name="Markowitz V."/>
            <person name="Hugenholtz P."/>
            <person name="Klenk H.P."/>
            <person name="Kyrpides N.C."/>
        </authorList>
    </citation>
    <scope>NUCLEOTIDE SEQUENCE [LARGE SCALE GENOMIC DNA]</scope>
    <source>
        <strain evidence="3">DSM 11293 / JCM 15392 / SEBR 4228</strain>
    </source>
</reference>
<feature type="transmembrane region" description="Helical" evidence="1">
    <location>
        <begin position="12"/>
        <end position="39"/>
    </location>
</feature>